<accession>A0A4R2REX5</accession>
<feature type="domain" description="Zinc finger FPG/IleRS-type" evidence="12">
    <location>
        <begin position="895"/>
        <end position="921"/>
    </location>
</feature>
<evidence type="ECO:0000256" key="6">
    <source>
        <dbReference type="ARBA" id="ARBA00022917"/>
    </source>
</evidence>
<dbReference type="Gene3D" id="1.10.10.830">
    <property type="entry name" value="Ile-tRNA synthetase CP2 domain-like"/>
    <property type="match status" value="1"/>
</dbReference>
<dbReference type="SUPFAM" id="SSF47323">
    <property type="entry name" value="Anticodon-binding domain of a subclass of class I aminoacyl-tRNA synthetases"/>
    <property type="match status" value="1"/>
</dbReference>
<dbReference type="InterPro" id="IPR010663">
    <property type="entry name" value="Znf_FPG/IleRS"/>
</dbReference>
<dbReference type="Pfam" id="PF00133">
    <property type="entry name" value="tRNA-synt_1"/>
    <property type="match status" value="1"/>
</dbReference>
<comment type="similarity">
    <text evidence="1 10">Belongs to the class-I aminoacyl-tRNA synthetase family. IleS type 1 subfamily.</text>
</comment>
<dbReference type="PANTHER" id="PTHR42765:SF1">
    <property type="entry name" value="ISOLEUCINE--TRNA LIGASE, MITOCHONDRIAL"/>
    <property type="match status" value="1"/>
</dbReference>
<dbReference type="InterPro" id="IPR033708">
    <property type="entry name" value="Anticodon_Ile_BEm"/>
</dbReference>
<comment type="catalytic activity">
    <reaction evidence="9 10">
        <text>tRNA(Ile) + L-isoleucine + ATP = L-isoleucyl-tRNA(Ile) + AMP + diphosphate</text>
        <dbReference type="Rhea" id="RHEA:11060"/>
        <dbReference type="Rhea" id="RHEA-COMP:9666"/>
        <dbReference type="Rhea" id="RHEA-COMP:9695"/>
        <dbReference type="ChEBI" id="CHEBI:30616"/>
        <dbReference type="ChEBI" id="CHEBI:33019"/>
        <dbReference type="ChEBI" id="CHEBI:58045"/>
        <dbReference type="ChEBI" id="CHEBI:78442"/>
        <dbReference type="ChEBI" id="CHEBI:78528"/>
        <dbReference type="ChEBI" id="CHEBI:456215"/>
        <dbReference type="EC" id="6.1.1.5"/>
    </reaction>
</comment>
<evidence type="ECO:0000256" key="9">
    <source>
        <dbReference type="ARBA" id="ARBA00048359"/>
    </source>
</evidence>
<evidence type="ECO:0000256" key="5">
    <source>
        <dbReference type="ARBA" id="ARBA00022840"/>
    </source>
</evidence>
<dbReference type="Pfam" id="PF06827">
    <property type="entry name" value="zf-FPG_IleRS"/>
    <property type="match status" value="1"/>
</dbReference>
<dbReference type="Gene3D" id="3.40.50.620">
    <property type="entry name" value="HUPs"/>
    <property type="match status" value="2"/>
</dbReference>
<keyword evidence="6 10" id="KW-0648">Protein biosynthesis</keyword>
<dbReference type="HAMAP" id="MF_02002">
    <property type="entry name" value="Ile_tRNA_synth_type1"/>
    <property type="match status" value="1"/>
</dbReference>
<keyword evidence="7 10" id="KW-0030">Aminoacyl-tRNA synthetase</keyword>
<dbReference type="AlphaFoldDB" id="A0A4R2REX5"/>
<feature type="short sequence motif" description="'HIGH' region" evidence="10">
    <location>
        <begin position="63"/>
        <end position="73"/>
    </location>
</feature>
<feature type="binding site" evidence="10">
    <location>
        <position position="898"/>
    </location>
    <ligand>
        <name>Zn(2+)</name>
        <dbReference type="ChEBI" id="CHEBI:29105"/>
    </ligand>
</feature>
<reference evidence="14 15" key="1">
    <citation type="submission" date="2019-03" db="EMBL/GenBank/DDBJ databases">
        <title>Genomic Encyclopedia of Type Strains, Phase IV (KMG-IV): sequencing the most valuable type-strain genomes for metagenomic binning, comparative biology and taxonomic classification.</title>
        <authorList>
            <person name="Goeker M."/>
        </authorList>
    </citation>
    <scope>NUCLEOTIDE SEQUENCE [LARGE SCALE GENOMIC DNA]</scope>
    <source>
        <strain evidence="14 15">DSM 11170</strain>
    </source>
</reference>
<protein>
    <recommendedName>
        <fullName evidence="10">Isoleucine--tRNA ligase</fullName>
        <ecNumber evidence="10">6.1.1.5</ecNumber>
    </recommendedName>
    <alternativeName>
        <fullName evidence="10">Isoleucyl-tRNA synthetase</fullName>
        <shortName evidence="10">IleRS</shortName>
    </alternativeName>
</protein>
<dbReference type="PANTHER" id="PTHR42765">
    <property type="entry name" value="SOLEUCYL-TRNA SYNTHETASE"/>
    <property type="match status" value="1"/>
</dbReference>
<dbReference type="NCBIfam" id="TIGR00392">
    <property type="entry name" value="ileS"/>
    <property type="match status" value="1"/>
</dbReference>
<dbReference type="InterPro" id="IPR001412">
    <property type="entry name" value="aa-tRNA-synth_I_CS"/>
</dbReference>
<dbReference type="PROSITE" id="PS00178">
    <property type="entry name" value="AA_TRNA_LIGASE_I"/>
    <property type="match status" value="1"/>
</dbReference>
<evidence type="ECO:0000259" key="11">
    <source>
        <dbReference type="Pfam" id="PF00133"/>
    </source>
</evidence>
<dbReference type="Gene3D" id="1.10.730.20">
    <property type="match status" value="1"/>
</dbReference>
<dbReference type="InterPro" id="IPR023585">
    <property type="entry name" value="Ile-tRNA-ligase_type1"/>
</dbReference>
<dbReference type="EC" id="6.1.1.5" evidence="10"/>
<dbReference type="GO" id="GO:0005829">
    <property type="term" value="C:cytosol"/>
    <property type="evidence" value="ECO:0007669"/>
    <property type="project" value="TreeGrafter"/>
</dbReference>
<comment type="cofactor">
    <cofactor evidence="10">
        <name>Zn(2+)</name>
        <dbReference type="ChEBI" id="CHEBI:29105"/>
    </cofactor>
    <text evidence="10">Binds 1 zinc ion per subunit.</text>
</comment>
<feature type="domain" description="Aminoacyl-tRNA synthetase class Ia" evidence="11">
    <location>
        <begin position="33"/>
        <end position="639"/>
    </location>
</feature>
<feature type="binding site" evidence="10">
    <location>
        <position position="901"/>
    </location>
    <ligand>
        <name>Zn(2+)</name>
        <dbReference type="ChEBI" id="CHEBI:29105"/>
    </ligand>
</feature>
<comment type="subcellular location">
    <subcellularLocation>
        <location evidence="10">Cytoplasm</location>
    </subcellularLocation>
</comment>
<sequence>MKEKSTNEYGKTLNLPQTDFPMKAGLPKREPELLAFWQEIDLYNTVAEANAGKPKFILHDGPPYANGDIHLGHTLNKLLKDFIVKFHSMDGYDAPYVPGWDTHGLPIEQQAIKALGLNRHKVSAVEFRQRCRDYALKYVNIQREQFKRLGVRGDWDHPYVTLDPAFEAAQIGVFGEMAKKGYIYKGLKPVYWCASCETALAEAEVEYADKESPSIYVKFPVKDSQGRFESANTFVVIWTTTPWTLPANVAISLHPEYTYVLVESNGDRLILAKELLGQFLAQTGRTAGMIAQEFTGRELEGVTCYHPFVERESLLIVGEHVTLEQGTGCVHTAPGHGEDDFIVARGYNLPVISPVDFRGRFTEEGGIFAGMSTKDANPAVIAELEKRGLLVKMTKIVHSYPHCWRCKSPILFRATEQWFASIDGFRQEALEAIDQVRWIPAWGRDRIYNMVADRGDWCISRQRTWGVPIPIFYCEQCGKEIINDETISHIQGLFREQGSDVWFDRDAADLVPPGLQCPHCSHGSFRKETDIMDVWFDSGSSHAAVLETRDDLSWPADLYLEGSDQHRGWFNSSLSTSVATRGTAPYRAVLTHGFLVDEQGRKMSKSLGNGVDPLAVIKDMGADILRLWVASVDYRNDVAASPGIMRQVADGYRKIRNTFRYFLGNLYDFNPETDKVADQDLLELDRWAMNNLHKLIRRVTEACRAYEFHVVYHAVHNFCTVEMSALYLDIIKDRLYTSAPHSRARRSAQTVLYAAADALVRILAPFASFTAEEVWQFLPGAKERARSVQLMPWPAFEERYINPELEAEMNRVLEVRAVVSKALEQARQAKVIGHSLEASVTIYTTSEDLYALLEKQDMTTICIVSAVQLAAPGSEVPTTAYGDGAVAVDVAKATGIKCERCWMYSTQLGTHPNHPTVCPRCTEHLVDRASDAASEQQRNAQ</sequence>
<dbReference type="FunFam" id="3.40.50.620:FF:000152">
    <property type="entry name" value="Isoleucine--tRNA ligase"/>
    <property type="match status" value="1"/>
</dbReference>
<dbReference type="InterPro" id="IPR009008">
    <property type="entry name" value="Val/Leu/Ile-tRNA-synth_edit"/>
</dbReference>
<gene>
    <name evidence="10" type="primary">ileS</name>
    <name evidence="14" type="ORF">EDD73_1236</name>
</gene>
<dbReference type="GO" id="GO:0006428">
    <property type="term" value="P:isoleucyl-tRNA aminoacylation"/>
    <property type="evidence" value="ECO:0007669"/>
    <property type="project" value="UniProtKB-UniRule"/>
</dbReference>
<dbReference type="GO" id="GO:0004822">
    <property type="term" value="F:isoleucine-tRNA ligase activity"/>
    <property type="evidence" value="ECO:0007669"/>
    <property type="project" value="UniProtKB-UniRule"/>
</dbReference>
<feature type="short sequence motif" description="'KMSKS' region" evidence="10">
    <location>
        <begin position="602"/>
        <end position="606"/>
    </location>
</feature>
<feature type="domain" description="Methionyl/Valyl/Leucyl/Isoleucyl-tRNA synthetase anticodon-binding" evidence="13">
    <location>
        <begin position="685"/>
        <end position="842"/>
    </location>
</feature>
<proteinExistence type="inferred from homology"/>
<name>A0A4R2REX5_9FIRM</name>
<dbReference type="Pfam" id="PF08264">
    <property type="entry name" value="Anticodon_1"/>
    <property type="match status" value="1"/>
</dbReference>
<keyword evidence="3 10" id="KW-0436">Ligase</keyword>
<comment type="subunit">
    <text evidence="10">Monomer.</text>
</comment>
<evidence type="ECO:0000256" key="4">
    <source>
        <dbReference type="ARBA" id="ARBA00022741"/>
    </source>
</evidence>
<dbReference type="InterPro" id="IPR009080">
    <property type="entry name" value="tRNAsynth_Ia_anticodon-bd"/>
</dbReference>
<evidence type="ECO:0000313" key="14">
    <source>
        <dbReference type="EMBL" id="TCP62100.1"/>
    </source>
</evidence>
<keyword evidence="10" id="KW-0479">Metal-binding</keyword>
<dbReference type="GO" id="GO:0000049">
    <property type="term" value="F:tRNA binding"/>
    <property type="evidence" value="ECO:0007669"/>
    <property type="project" value="InterPro"/>
</dbReference>
<dbReference type="Proteomes" id="UP000294813">
    <property type="component" value="Unassembled WGS sequence"/>
</dbReference>
<feature type="binding site" evidence="10">
    <location>
        <position position="561"/>
    </location>
    <ligand>
        <name>L-isoleucyl-5'-AMP</name>
        <dbReference type="ChEBI" id="CHEBI:178002"/>
    </ligand>
</feature>
<evidence type="ECO:0000256" key="3">
    <source>
        <dbReference type="ARBA" id="ARBA00022598"/>
    </source>
</evidence>
<dbReference type="InterPro" id="IPR002300">
    <property type="entry name" value="aa-tRNA-synth_Ia"/>
</dbReference>
<dbReference type="GO" id="GO:0002161">
    <property type="term" value="F:aminoacyl-tRNA deacylase activity"/>
    <property type="evidence" value="ECO:0007669"/>
    <property type="project" value="InterPro"/>
</dbReference>
<keyword evidence="2 10" id="KW-0963">Cytoplasm</keyword>
<dbReference type="InterPro" id="IPR002301">
    <property type="entry name" value="Ile-tRNA-ligase"/>
</dbReference>
<keyword evidence="5 10" id="KW-0067">ATP-binding</keyword>
<dbReference type="InterPro" id="IPR014729">
    <property type="entry name" value="Rossmann-like_a/b/a_fold"/>
</dbReference>
<evidence type="ECO:0000256" key="7">
    <source>
        <dbReference type="ARBA" id="ARBA00023146"/>
    </source>
</evidence>
<keyword evidence="4 10" id="KW-0547">Nucleotide-binding</keyword>
<evidence type="ECO:0000256" key="10">
    <source>
        <dbReference type="HAMAP-Rule" id="MF_02002"/>
    </source>
</evidence>
<organism evidence="14 15">
    <name type="scientific">Heliophilum fasciatum</name>
    <dbReference type="NCBI Taxonomy" id="35700"/>
    <lineage>
        <taxon>Bacteria</taxon>
        <taxon>Bacillati</taxon>
        <taxon>Bacillota</taxon>
        <taxon>Clostridia</taxon>
        <taxon>Eubacteriales</taxon>
        <taxon>Heliobacteriaceae</taxon>
        <taxon>Heliophilum</taxon>
    </lineage>
</organism>
<evidence type="ECO:0000259" key="13">
    <source>
        <dbReference type="Pfam" id="PF08264"/>
    </source>
</evidence>
<comment type="domain">
    <text evidence="10">IleRS has two distinct active sites: one for aminoacylation and one for editing. The misactivated valine is translocated from the active site to the editing site, which sterically excludes the correctly activated isoleucine. The single editing site contains two valyl binding pockets, one specific for each substrate (Val-AMP or Val-tRNA(Ile)).</text>
</comment>
<comment type="caution">
    <text evidence="14">The sequence shown here is derived from an EMBL/GenBank/DDBJ whole genome shotgun (WGS) entry which is preliminary data.</text>
</comment>
<dbReference type="InterPro" id="IPR013155">
    <property type="entry name" value="M/V/L/I-tRNA-synth_anticd-bd"/>
</dbReference>
<dbReference type="SUPFAM" id="SSF50677">
    <property type="entry name" value="ValRS/IleRS/LeuRS editing domain"/>
    <property type="match status" value="1"/>
</dbReference>
<evidence type="ECO:0000256" key="1">
    <source>
        <dbReference type="ARBA" id="ARBA00006887"/>
    </source>
</evidence>
<keyword evidence="15" id="KW-1185">Reference proteome</keyword>
<feature type="binding site" evidence="10">
    <location>
        <position position="605"/>
    </location>
    <ligand>
        <name>ATP</name>
        <dbReference type="ChEBI" id="CHEBI:30616"/>
    </ligand>
</feature>
<dbReference type="PRINTS" id="PR00984">
    <property type="entry name" value="TRNASYNTHILE"/>
</dbReference>
<comment type="function">
    <text evidence="8 10">Catalyzes the attachment of isoleucine to tRNA(Ile). As IleRS can inadvertently accommodate and process structurally similar amino acids such as valine, to avoid such errors it has two additional distinct tRNA(Ile)-dependent editing activities. One activity is designated as 'pretransfer' editing and involves the hydrolysis of activated Val-AMP. The other activity is designated 'posttransfer' editing and involves deacylation of mischarged Val-tRNA(Ile).</text>
</comment>
<dbReference type="SUPFAM" id="SSF52374">
    <property type="entry name" value="Nucleotidylyl transferase"/>
    <property type="match status" value="1"/>
</dbReference>
<evidence type="ECO:0000256" key="8">
    <source>
        <dbReference type="ARBA" id="ARBA00025217"/>
    </source>
</evidence>
<dbReference type="CDD" id="cd07960">
    <property type="entry name" value="Anticodon_Ia_Ile_BEm"/>
    <property type="match status" value="1"/>
</dbReference>
<dbReference type="GO" id="GO:0005524">
    <property type="term" value="F:ATP binding"/>
    <property type="evidence" value="ECO:0007669"/>
    <property type="project" value="UniProtKB-UniRule"/>
</dbReference>
<dbReference type="FunFam" id="1.10.730.20:FF:000001">
    <property type="entry name" value="Isoleucine--tRNA ligase"/>
    <property type="match status" value="1"/>
</dbReference>
<dbReference type="InterPro" id="IPR050081">
    <property type="entry name" value="Ile-tRNA_ligase"/>
</dbReference>
<evidence type="ECO:0000256" key="2">
    <source>
        <dbReference type="ARBA" id="ARBA00022490"/>
    </source>
</evidence>
<evidence type="ECO:0000259" key="12">
    <source>
        <dbReference type="Pfam" id="PF06827"/>
    </source>
</evidence>
<dbReference type="CDD" id="cd00818">
    <property type="entry name" value="IleRS_core"/>
    <property type="match status" value="1"/>
</dbReference>
<feature type="binding site" evidence="10">
    <location>
        <position position="921"/>
    </location>
    <ligand>
        <name>Zn(2+)</name>
        <dbReference type="ChEBI" id="CHEBI:29105"/>
    </ligand>
</feature>
<dbReference type="GO" id="GO:0008270">
    <property type="term" value="F:zinc ion binding"/>
    <property type="evidence" value="ECO:0007669"/>
    <property type="project" value="UniProtKB-UniRule"/>
</dbReference>
<keyword evidence="10" id="KW-0862">Zinc</keyword>
<evidence type="ECO:0000313" key="15">
    <source>
        <dbReference type="Proteomes" id="UP000294813"/>
    </source>
</evidence>
<dbReference type="Gene3D" id="3.90.740.10">
    <property type="entry name" value="Valyl/Leucyl/Isoleucyl-tRNA synthetase, editing domain"/>
    <property type="match status" value="1"/>
</dbReference>
<feature type="binding site" evidence="10">
    <location>
        <position position="918"/>
    </location>
    <ligand>
        <name>Zn(2+)</name>
        <dbReference type="ChEBI" id="CHEBI:29105"/>
    </ligand>
</feature>
<dbReference type="OrthoDB" id="9810365at2"/>
<dbReference type="EMBL" id="SLXT01000023">
    <property type="protein sequence ID" value="TCP62100.1"/>
    <property type="molecule type" value="Genomic_DNA"/>
</dbReference>